<dbReference type="Proteomes" id="UP000008141">
    <property type="component" value="Unassembled WGS sequence"/>
</dbReference>
<dbReference type="EMBL" id="GL433864">
    <property type="protein sequence ID" value="EFN51393.1"/>
    <property type="molecule type" value="Genomic_DNA"/>
</dbReference>
<dbReference type="KEGG" id="cvr:CHLNCDRAFT_141019"/>
<gene>
    <name evidence="1" type="ORF">CHLNCDRAFT_141019</name>
</gene>
<accession>E1ZRZ6</accession>
<sequence>MPPFARQPAPRAGLALWSVRGAAVLLVLFAFVFALSSPDYGWAALSYQSALVHPPCEAAPDSSDEGGLYATPRPGKLPAGTIPMQHPSRETFEKVEANPGLPESDEAVAGEFVAAPWLLPPRTKALPYAGVHDLDELLRLRGSPQGKHAKAILITLFSRGIATMAQNMILHVHPCSPLEAKAEVYRRQGLWLVDSEEGCAPRAGTASQVAACRPLRWRVPDTEDMFYTCPAYGTALVHERPALVLPEDLAAEAAGGAGGVTAAR</sequence>
<dbReference type="RefSeq" id="XP_005843495.1">
    <property type="nucleotide sequence ID" value="XM_005843433.1"/>
</dbReference>
<evidence type="ECO:0000313" key="1">
    <source>
        <dbReference type="EMBL" id="EFN51393.1"/>
    </source>
</evidence>
<reference evidence="1 2" key="1">
    <citation type="journal article" date="2010" name="Plant Cell">
        <title>The Chlorella variabilis NC64A genome reveals adaptation to photosymbiosis, coevolution with viruses, and cryptic sex.</title>
        <authorList>
            <person name="Blanc G."/>
            <person name="Duncan G."/>
            <person name="Agarkova I."/>
            <person name="Borodovsky M."/>
            <person name="Gurnon J."/>
            <person name="Kuo A."/>
            <person name="Lindquist E."/>
            <person name="Lucas S."/>
            <person name="Pangilinan J."/>
            <person name="Polle J."/>
            <person name="Salamov A."/>
            <person name="Terry A."/>
            <person name="Yamada T."/>
            <person name="Dunigan D.D."/>
            <person name="Grigoriev I.V."/>
            <person name="Claverie J.M."/>
            <person name="Van Etten J.L."/>
        </authorList>
    </citation>
    <scope>NUCLEOTIDE SEQUENCE [LARGE SCALE GENOMIC DNA]</scope>
    <source>
        <strain evidence="1 2">NC64A</strain>
    </source>
</reference>
<proteinExistence type="predicted"/>
<organism evidence="2">
    <name type="scientific">Chlorella variabilis</name>
    <name type="common">Green alga</name>
    <dbReference type="NCBI Taxonomy" id="554065"/>
    <lineage>
        <taxon>Eukaryota</taxon>
        <taxon>Viridiplantae</taxon>
        <taxon>Chlorophyta</taxon>
        <taxon>core chlorophytes</taxon>
        <taxon>Trebouxiophyceae</taxon>
        <taxon>Chlorellales</taxon>
        <taxon>Chlorellaceae</taxon>
        <taxon>Chlorella clade</taxon>
        <taxon>Chlorella</taxon>
    </lineage>
</organism>
<dbReference type="AlphaFoldDB" id="E1ZRZ6"/>
<dbReference type="GeneID" id="17350857"/>
<dbReference type="InParanoid" id="E1ZRZ6"/>
<name>E1ZRZ6_CHLVA</name>
<evidence type="ECO:0000313" key="2">
    <source>
        <dbReference type="Proteomes" id="UP000008141"/>
    </source>
</evidence>
<keyword evidence="2" id="KW-1185">Reference proteome</keyword>
<protein>
    <submittedName>
        <fullName evidence="1">Uncharacterized protein</fullName>
    </submittedName>
</protein>